<proteinExistence type="predicted"/>
<name>A0AAP2RB92_9EURY</name>
<dbReference type="EMBL" id="PGCK01000002">
    <property type="protein sequence ID" value="MCD1294143.1"/>
    <property type="molecule type" value="Genomic_DNA"/>
</dbReference>
<sequence length="220" mass="24843">MDRIKLLMVLFFSLFLIIMSGLIYCIYSSFNNYESMHPEVPPCGTIFEEPLQQYCSILTICRTYNGVDFEIEPVATYNITATVKSKSIYHDEMSSIVPIDMVLVWGKLEDADVDGYITYNQYDRKYQYRYMGGCPVSGSYIQSHSSNTHIIPSNDAVNGALGSLARDRQITMGGYLVDVYWTSGGGLRWIKTSRIRTDSGMGSCEVFFVDSVTIGNETYT</sequence>
<dbReference type="AlphaFoldDB" id="A0AAP2RB92"/>
<evidence type="ECO:0000313" key="2">
    <source>
        <dbReference type="Proteomes" id="UP001320159"/>
    </source>
</evidence>
<dbReference type="Proteomes" id="UP001320159">
    <property type="component" value="Unassembled WGS sequence"/>
</dbReference>
<dbReference type="RefSeq" id="WP_230740828.1">
    <property type="nucleotide sequence ID" value="NZ_PGCK01000002.1"/>
</dbReference>
<organism evidence="1 2">
    <name type="scientific">Methanooceanicella nereidis</name>
    <dbReference type="NCBI Taxonomy" id="2052831"/>
    <lineage>
        <taxon>Archaea</taxon>
        <taxon>Methanobacteriati</taxon>
        <taxon>Methanobacteriota</taxon>
        <taxon>Stenosarchaea group</taxon>
        <taxon>Methanomicrobia</taxon>
        <taxon>Methanocellales</taxon>
        <taxon>Methanocellaceae</taxon>
        <taxon>Methanooceanicella</taxon>
    </lineage>
</organism>
<comment type="caution">
    <text evidence="1">The sequence shown here is derived from an EMBL/GenBank/DDBJ whole genome shotgun (WGS) entry which is preliminary data.</text>
</comment>
<accession>A0AAP2RB92</accession>
<reference evidence="1 2" key="1">
    <citation type="submission" date="2017-11" db="EMBL/GenBank/DDBJ databases">
        <title>Isolation and Characterization of Family Methanocellaceae Species from Potential Methane Hydrate Area Offshore Southwestern Taiwan.</title>
        <authorList>
            <person name="Zhang W.-L."/>
            <person name="Chen W.-C."/>
            <person name="Lai M.-C."/>
            <person name="Chen S.-C."/>
        </authorList>
    </citation>
    <scope>NUCLEOTIDE SEQUENCE [LARGE SCALE GENOMIC DNA]</scope>
    <source>
        <strain evidence="1 2">CWC-04</strain>
    </source>
</reference>
<evidence type="ECO:0000313" key="1">
    <source>
        <dbReference type="EMBL" id="MCD1294143.1"/>
    </source>
</evidence>
<gene>
    <name evidence="1" type="ORF">CUJ83_03935</name>
</gene>
<keyword evidence="2" id="KW-1185">Reference proteome</keyword>
<protein>
    <submittedName>
        <fullName evidence="1">Uncharacterized protein</fullName>
    </submittedName>
</protein>